<evidence type="ECO:0000256" key="7">
    <source>
        <dbReference type="ARBA" id="ARBA00023002"/>
    </source>
</evidence>
<dbReference type="InterPro" id="IPR040079">
    <property type="entry name" value="Glutathione_S-Trfase"/>
</dbReference>
<dbReference type="InterPro" id="IPR010987">
    <property type="entry name" value="Glutathione-S-Trfase_C-like"/>
</dbReference>
<feature type="active site" description="Nucleophile" evidence="14">
    <location>
        <position position="53"/>
    </location>
</feature>
<comment type="catalytic activity">
    <reaction evidence="10">
        <text>RX + glutathione = an S-substituted glutathione + a halide anion + H(+)</text>
        <dbReference type="Rhea" id="RHEA:16437"/>
        <dbReference type="ChEBI" id="CHEBI:15378"/>
        <dbReference type="ChEBI" id="CHEBI:16042"/>
        <dbReference type="ChEBI" id="CHEBI:17792"/>
        <dbReference type="ChEBI" id="CHEBI:57925"/>
        <dbReference type="ChEBI" id="CHEBI:90779"/>
        <dbReference type="EC" id="2.5.1.18"/>
    </reaction>
</comment>
<dbReference type="GO" id="GO:0004364">
    <property type="term" value="F:glutathione transferase activity"/>
    <property type="evidence" value="ECO:0007669"/>
    <property type="project" value="UniProtKB-EC"/>
</dbReference>
<dbReference type="SFLD" id="SFLDG01148">
    <property type="entry name" value="Xi_(cytGST)"/>
    <property type="match status" value="1"/>
</dbReference>
<feature type="binding site" evidence="15">
    <location>
        <begin position="144"/>
        <end position="145"/>
    </location>
    <ligand>
        <name>glutathione</name>
        <dbReference type="ChEBI" id="CHEBI:57925"/>
    </ligand>
</feature>
<evidence type="ECO:0000259" key="17">
    <source>
        <dbReference type="PROSITE" id="PS50405"/>
    </source>
</evidence>
<evidence type="ECO:0000313" key="18">
    <source>
        <dbReference type="EMBL" id="QIW99376.1"/>
    </source>
</evidence>
<dbReference type="GO" id="GO:0071555">
    <property type="term" value="P:cell wall organization"/>
    <property type="evidence" value="ECO:0007669"/>
    <property type="project" value="UniProtKB-KW"/>
</dbReference>
<dbReference type="SUPFAM" id="SSF47616">
    <property type="entry name" value="GST C-terminal domain-like"/>
    <property type="match status" value="1"/>
</dbReference>
<dbReference type="PIRSF" id="PIRSF015753">
    <property type="entry name" value="GST"/>
    <property type="match status" value="1"/>
</dbReference>
<comment type="similarity">
    <text evidence="2">Belongs to the GST superfamily. Omega family.</text>
</comment>
<protein>
    <recommendedName>
        <fullName evidence="13">Glutathione S-transferase omega-like 2</fullName>
        <ecNumber evidence="3">1.8.5.1</ecNumber>
        <ecNumber evidence="4">2.5.1.18</ecNumber>
    </recommendedName>
    <alternativeName>
        <fullName evidence="9">Glutathione-dependent dehydroascorbate reductase</fullName>
    </alternativeName>
</protein>
<evidence type="ECO:0000256" key="6">
    <source>
        <dbReference type="ARBA" id="ARBA00022679"/>
    </source>
</evidence>
<dbReference type="CDD" id="cd03190">
    <property type="entry name" value="GST_C_Omega_like"/>
    <property type="match status" value="1"/>
</dbReference>
<feature type="active site" description="Proton donor/acceptor" evidence="14">
    <location>
        <position position="194"/>
    </location>
</feature>
<evidence type="ECO:0000256" key="3">
    <source>
        <dbReference type="ARBA" id="ARBA00012436"/>
    </source>
</evidence>
<dbReference type="SFLD" id="SFLDG01206">
    <property type="entry name" value="Xi.1"/>
    <property type="match status" value="1"/>
</dbReference>
<evidence type="ECO:0000313" key="19">
    <source>
        <dbReference type="Proteomes" id="UP000503462"/>
    </source>
</evidence>
<organism evidence="18 19">
    <name type="scientific">Peltaster fructicola</name>
    <dbReference type="NCBI Taxonomy" id="286661"/>
    <lineage>
        <taxon>Eukaryota</taxon>
        <taxon>Fungi</taxon>
        <taxon>Dikarya</taxon>
        <taxon>Ascomycota</taxon>
        <taxon>Pezizomycotina</taxon>
        <taxon>Dothideomycetes</taxon>
        <taxon>Dothideomycetes incertae sedis</taxon>
        <taxon>Peltaster</taxon>
    </lineage>
</organism>
<dbReference type="Pfam" id="PF13409">
    <property type="entry name" value="GST_N_2"/>
    <property type="match status" value="1"/>
</dbReference>
<evidence type="ECO:0000256" key="11">
    <source>
        <dbReference type="ARBA" id="ARBA00049544"/>
    </source>
</evidence>
<dbReference type="PROSITE" id="PS50405">
    <property type="entry name" value="GST_CTER"/>
    <property type="match status" value="1"/>
</dbReference>
<dbReference type="Gene3D" id="3.40.30.10">
    <property type="entry name" value="Glutaredoxin"/>
    <property type="match status" value="1"/>
</dbReference>
<dbReference type="PANTHER" id="PTHR32419">
    <property type="entry name" value="GLUTATHIONYL-HYDROQUINONE REDUCTASE"/>
    <property type="match status" value="1"/>
</dbReference>
<feature type="binding site" evidence="15">
    <location>
        <begin position="126"/>
        <end position="129"/>
    </location>
    <ligand>
        <name>glutathione</name>
        <dbReference type="ChEBI" id="CHEBI:57925"/>
    </ligand>
</feature>
<dbReference type="InterPro" id="IPR036282">
    <property type="entry name" value="Glutathione-S-Trfase_C_sf"/>
</dbReference>
<keyword evidence="19" id="KW-1185">Reference proteome</keyword>
<evidence type="ECO:0000256" key="14">
    <source>
        <dbReference type="PIRSR" id="PIRSR015753-1"/>
    </source>
</evidence>
<dbReference type="Gene3D" id="1.20.1050.10">
    <property type="match status" value="1"/>
</dbReference>
<evidence type="ECO:0000256" key="8">
    <source>
        <dbReference type="ARBA" id="ARBA00023316"/>
    </source>
</evidence>
<keyword evidence="8" id="KW-0961">Cell wall biogenesis/degradation</keyword>
<proteinExistence type="inferred from homology"/>
<dbReference type="InterPro" id="IPR036249">
    <property type="entry name" value="Thioredoxin-like_sf"/>
</dbReference>
<evidence type="ECO:0000256" key="13">
    <source>
        <dbReference type="ARBA" id="ARBA00070045"/>
    </source>
</evidence>
<comment type="subcellular location">
    <subcellularLocation>
        <location evidence="1">Cytoplasm</location>
    </subcellularLocation>
</comment>
<dbReference type="SFLD" id="SFLDS00019">
    <property type="entry name" value="Glutathione_Transferase_(cytos"/>
    <property type="match status" value="1"/>
</dbReference>
<evidence type="ECO:0000256" key="12">
    <source>
        <dbReference type="ARBA" id="ARBA00055859"/>
    </source>
</evidence>
<name>A0A6H0XX76_9PEZI</name>
<accession>A0A6H0XX76</accession>
<evidence type="ECO:0000256" key="5">
    <source>
        <dbReference type="ARBA" id="ARBA00022490"/>
    </source>
</evidence>
<dbReference type="InterPro" id="IPR047047">
    <property type="entry name" value="GST_Omega-like_C"/>
</dbReference>
<gene>
    <name evidence="18" type="ORF">AMS68_004894</name>
</gene>
<dbReference type="InterPro" id="IPR004045">
    <property type="entry name" value="Glutathione_S-Trfase_N"/>
</dbReference>
<dbReference type="FunFam" id="1.20.1050.10:FF:000038">
    <property type="entry name" value="Glutathione S-transferase omega-like 2"/>
    <property type="match status" value="1"/>
</dbReference>
<reference evidence="18 19" key="1">
    <citation type="journal article" date="2016" name="Sci. Rep.">
        <title>Peltaster fructicola genome reveals evolution from an invasive phytopathogen to an ectophytic parasite.</title>
        <authorList>
            <person name="Xu C."/>
            <person name="Chen H."/>
            <person name="Gleason M.L."/>
            <person name="Xu J.R."/>
            <person name="Liu H."/>
            <person name="Zhang R."/>
            <person name="Sun G."/>
        </authorList>
    </citation>
    <scope>NUCLEOTIDE SEQUENCE [LARGE SCALE GENOMIC DNA]</scope>
    <source>
        <strain evidence="18 19">LNHT1506</strain>
    </source>
</reference>
<keyword evidence="7" id="KW-0560">Oxidoreductase</keyword>
<dbReference type="PANTHER" id="PTHR32419:SF6">
    <property type="entry name" value="GLUTATHIONE S-TRANSFERASE OMEGA-LIKE 1-RELATED"/>
    <property type="match status" value="1"/>
</dbReference>
<dbReference type="EMBL" id="CP051141">
    <property type="protein sequence ID" value="QIW99376.1"/>
    <property type="molecule type" value="Genomic_DNA"/>
</dbReference>
<evidence type="ECO:0000256" key="15">
    <source>
        <dbReference type="PIRSR" id="PIRSR015753-2"/>
    </source>
</evidence>
<evidence type="ECO:0000256" key="9">
    <source>
        <dbReference type="ARBA" id="ARBA00032186"/>
    </source>
</evidence>
<dbReference type="InterPro" id="IPR016639">
    <property type="entry name" value="GST_Omega/GSH"/>
</dbReference>
<comment type="catalytic activity">
    <reaction evidence="11">
        <text>L-dehydroascorbate + 2 glutathione = glutathione disulfide + L-ascorbate</text>
        <dbReference type="Rhea" id="RHEA:24424"/>
        <dbReference type="ChEBI" id="CHEBI:38290"/>
        <dbReference type="ChEBI" id="CHEBI:57925"/>
        <dbReference type="ChEBI" id="CHEBI:58297"/>
        <dbReference type="ChEBI" id="CHEBI:58539"/>
        <dbReference type="EC" id="1.8.5.1"/>
    </reaction>
</comment>
<keyword evidence="5" id="KW-0963">Cytoplasm</keyword>
<sequence length="334" mass="39057">MTQQGEKSITNWADKSGEFKRQQSAFRSWISSKPDAEFPAEKDRYHLYVSYACPWAHRVLIVRKLKGLEEILPYTSVHWEMLEKGWRFATPDENVTGENTTPDPLHKDATHLRDIYFSVDKDYSGRFTVPTLWDKKKKTIVNNESSEIIRMLYHEFDELLPEKYKKIDLFPKDLQSQIEETNEWTYNDINNGVYKSGFATSQEAYEKNVITLFKSLDRAEAHLAKNAAPFYYGDRVTEADVRLYTTIIRFDPVYVQHFKCNLRDIRSGYPALHKWLRNLYWNHEAFGSSTEFTHIKSHYTKSHKQINPYSITPLGPEPNILPLDKEVAAASSKI</sequence>
<feature type="site" description="Lowers pKa of active site Cys" evidence="16">
    <location>
        <position position="299"/>
    </location>
</feature>
<evidence type="ECO:0000256" key="16">
    <source>
        <dbReference type="PIRSR" id="PIRSR015753-3"/>
    </source>
</evidence>
<evidence type="ECO:0000256" key="10">
    <source>
        <dbReference type="ARBA" id="ARBA00047960"/>
    </source>
</evidence>
<evidence type="ECO:0000256" key="2">
    <source>
        <dbReference type="ARBA" id="ARBA00011067"/>
    </source>
</evidence>
<dbReference type="EC" id="1.8.5.1" evidence="3"/>
<dbReference type="GO" id="GO:0045174">
    <property type="term" value="F:glutathione dehydrogenase (ascorbate) activity"/>
    <property type="evidence" value="ECO:0007669"/>
    <property type="project" value="UniProtKB-EC"/>
</dbReference>
<evidence type="ECO:0000256" key="1">
    <source>
        <dbReference type="ARBA" id="ARBA00004496"/>
    </source>
</evidence>
<dbReference type="FunFam" id="3.40.30.10:FF:000162">
    <property type="entry name" value="Glutathione S-transferase Gst3"/>
    <property type="match status" value="1"/>
</dbReference>
<dbReference type="OrthoDB" id="2309723at2759"/>
<feature type="binding site" evidence="15">
    <location>
        <position position="86"/>
    </location>
    <ligand>
        <name>glutathione</name>
        <dbReference type="ChEBI" id="CHEBI:57925"/>
    </ligand>
</feature>
<feature type="site" description="Lowers pKa of active site Cys" evidence="16">
    <location>
        <position position="254"/>
    </location>
</feature>
<dbReference type="SUPFAM" id="SSF52833">
    <property type="entry name" value="Thioredoxin-like"/>
    <property type="match status" value="1"/>
</dbReference>
<dbReference type="Proteomes" id="UP000503462">
    <property type="component" value="Chromosome 3"/>
</dbReference>
<dbReference type="GO" id="GO:0005737">
    <property type="term" value="C:cytoplasm"/>
    <property type="evidence" value="ECO:0007669"/>
    <property type="project" value="UniProtKB-SubCell"/>
</dbReference>
<keyword evidence="6" id="KW-0808">Transferase</keyword>
<dbReference type="Pfam" id="PF13410">
    <property type="entry name" value="GST_C_2"/>
    <property type="match status" value="1"/>
</dbReference>
<comment type="function">
    <text evidence="12">Active as '1-Cys' thiol transferase against beta-hydroxyethyl disulfide (HED), as dehydroascorbate reductase and as dimethylarsinic acid reductase, while not active against the standard GST substrate 1-chloro-2,4-dinitrobenzene (CDNB). May be involved in cell wall organization and biogenesis.</text>
</comment>
<feature type="domain" description="GST C-terminal" evidence="17">
    <location>
        <begin position="171"/>
        <end position="302"/>
    </location>
</feature>
<dbReference type="EC" id="2.5.1.18" evidence="4"/>
<dbReference type="AlphaFoldDB" id="A0A6H0XX76"/>
<evidence type="ECO:0000256" key="4">
    <source>
        <dbReference type="ARBA" id="ARBA00012452"/>
    </source>
</evidence>